<keyword evidence="10" id="KW-1006">Bacterial flagellum protein export</keyword>
<keyword evidence="7" id="KW-1005">Bacterial flagellum biogenesis</keyword>
<dbReference type="AlphaFoldDB" id="A0A1D9LE42"/>
<feature type="coiled-coil region" evidence="11">
    <location>
        <begin position="19"/>
        <end position="49"/>
    </location>
</feature>
<evidence type="ECO:0000256" key="11">
    <source>
        <dbReference type="SAM" id="Coils"/>
    </source>
</evidence>
<evidence type="ECO:0000256" key="4">
    <source>
        <dbReference type="ARBA" id="ARBA00022448"/>
    </source>
</evidence>
<dbReference type="GeneID" id="68840700"/>
<dbReference type="GO" id="GO:0009288">
    <property type="term" value="C:bacterial-type flagellum"/>
    <property type="evidence" value="ECO:0007669"/>
    <property type="project" value="InterPro"/>
</dbReference>
<dbReference type="InterPro" id="IPR053716">
    <property type="entry name" value="Flag_assembly_chemotaxis_eff"/>
</dbReference>
<evidence type="ECO:0000256" key="9">
    <source>
        <dbReference type="ARBA" id="ARBA00023136"/>
    </source>
</evidence>
<keyword evidence="5" id="KW-1003">Cell membrane</keyword>
<dbReference type="KEGG" id="cvc:BKX93_05710"/>
<dbReference type="InterPro" id="IPR012823">
    <property type="entry name" value="Flagell_FliJ"/>
</dbReference>
<evidence type="ECO:0000256" key="5">
    <source>
        <dbReference type="ARBA" id="ARBA00022475"/>
    </source>
</evidence>
<proteinExistence type="inferred from homology"/>
<evidence type="ECO:0000256" key="7">
    <source>
        <dbReference type="ARBA" id="ARBA00022795"/>
    </source>
</evidence>
<dbReference type="STRING" id="1108595.BKX93_05710"/>
<keyword evidence="13" id="KW-0282">Flagellum</keyword>
<sequence length="143" mass="16506">MNQPIRQLDLLLRLRERDGERLESELAAKRRLQERYRRNIERLDQLSAASGPSAAAGHPALALNCAGYKSHLLGLRQSQQQDLQLAQADAEVSRSRLQDARRREEQVKLLREEKLLEWRTEQGRAEQKRTDETAGQAWLRGRG</sequence>
<gene>
    <name evidence="13" type="ORF">BKX93_05710</name>
</gene>
<protein>
    <recommendedName>
        <fullName evidence="3">Flagellar FliJ protein</fullName>
    </recommendedName>
</protein>
<evidence type="ECO:0000256" key="6">
    <source>
        <dbReference type="ARBA" id="ARBA00022500"/>
    </source>
</evidence>
<keyword evidence="13" id="KW-0966">Cell projection</keyword>
<evidence type="ECO:0000256" key="1">
    <source>
        <dbReference type="ARBA" id="ARBA00004413"/>
    </source>
</evidence>
<accession>A0A1D9LE42</accession>
<organism evidence="13 14">
    <name type="scientific">Chromobacterium vaccinii</name>
    <dbReference type="NCBI Taxonomy" id="1108595"/>
    <lineage>
        <taxon>Bacteria</taxon>
        <taxon>Pseudomonadati</taxon>
        <taxon>Pseudomonadota</taxon>
        <taxon>Betaproteobacteria</taxon>
        <taxon>Neisseriales</taxon>
        <taxon>Chromobacteriaceae</taxon>
        <taxon>Chromobacterium</taxon>
    </lineage>
</organism>
<dbReference type="GO" id="GO:0071973">
    <property type="term" value="P:bacterial-type flagellum-dependent cell motility"/>
    <property type="evidence" value="ECO:0007669"/>
    <property type="project" value="InterPro"/>
</dbReference>
<keyword evidence="13" id="KW-0969">Cilium</keyword>
<dbReference type="GO" id="GO:0006935">
    <property type="term" value="P:chemotaxis"/>
    <property type="evidence" value="ECO:0007669"/>
    <property type="project" value="UniProtKB-KW"/>
</dbReference>
<dbReference type="GO" id="GO:0015031">
    <property type="term" value="P:protein transport"/>
    <property type="evidence" value="ECO:0007669"/>
    <property type="project" value="UniProtKB-KW"/>
</dbReference>
<name>A0A1D9LE42_9NEIS</name>
<dbReference type="NCBIfam" id="TIGR02473">
    <property type="entry name" value="flagell_FliJ"/>
    <property type="match status" value="1"/>
</dbReference>
<dbReference type="RefSeq" id="WP_046158807.1">
    <property type="nucleotide sequence ID" value="NZ_CP017707.1"/>
</dbReference>
<evidence type="ECO:0000256" key="2">
    <source>
        <dbReference type="ARBA" id="ARBA00010004"/>
    </source>
</evidence>
<dbReference type="Pfam" id="PF02050">
    <property type="entry name" value="FliJ"/>
    <property type="match status" value="1"/>
</dbReference>
<dbReference type="GO" id="GO:0044781">
    <property type="term" value="P:bacterial-type flagellum organization"/>
    <property type="evidence" value="ECO:0007669"/>
    <property type="project" value="UniProtKB-KW"/>
</dbReference>
<dbReference type="GO" id="GO:0005886">
    <property type="term" value="C:plasma membrane"/>
    <property type="evidence" value="ECO:0007669"/>
    <property type="project" value="UniProtKB-SubCell"/>
</dbReference>
<dbReference type="EMBL" id="CP017707">
    <property type="protein sequence ID" value="AOZ49541.1"/>
    <property type="molecule type" value="Genomic_DNA"/>
</dbReference>
<keyword evidence="9" id="KW-0472">Membrane</keyword>
<evidence type="ECO:0000256" key="12">
    <source>
        <dbReference type="SAM" id="MobiDB-lite"/>
    </source>
</evidence>
<feature type="region of interest" description="Disordered" evidence="12">
    <location>
        <begin position="120"/>
        <end position="143"/>
    </location>
</feature>
<keyword evidence="8" id="KW-0653">Protein transport</keyword>
<keyword evidence="4" id="KW-0813">Transport</keyword>
<comment type="subcellular location">
    <subcellularLocation>
        <location evidence="1">Cell membrane</location>
        <topology evidence="1">Peripheral membrane protein</topology>
        <orientation evidence="1">Cytoplasmic side</orientation>
    </subcellularLocation>
</comment>
<keyword evidence="6" id="KW-0145">Chemotaxis</keyword>
<evidence type="ECO:0000313" key="13">
    <source>
        <dbReference type="EMBL" id="AOZ49541.1"/>
    </source>
</evidence>
<reference evidence="13 14" key="1">
    <citation type="submission" date="2016-10" db="EMBL/GenBank/DDBJ databases">
        <title>Chromobacterium muskegensis sp. nov., an insecticidal bacterium isolated from Sphagnum bogs.</title>
        <authorList>
            <person name="Sparks M.E."/>
            <person name="Blackburn M.B."/>
            <person name="Gundersen-Rindal D.E."/>
            <person name="Mitchell A."/>
            <person name="Farrar R."/>
            <person name="Kuhar D."/>
        </authorList>
    </citation>
    <scope>NUCLEOTIDE SEQUENCE [LARGE SCALE GENOMIC DNA]</scope>
    <source>
        <strain evidence="13 14">21-1</strain>
    </source>
</reference>
<evidence type="ECO:0000256" key="10">
    <source>
        <dbReference type="ARBA" id="ARBA00023225"/>
    </source>
</evidence>
<comment type="similarity">
    <text evidence="2">Belongs to the FliJ family.</text>
</comment>
<dbReference type="Proteomes" id="UP000178776">
    <property type="component" value="Chromosome"/>
</dbReference>
<evidence type="ECO:0000256" key="3">
    <source>
        <dbReference type="ARBA" id="ARBA00020392"/>
    </source>
</evidence>
<evidence type="ECO:0000313" key="14">
    <source>
        <dbReference type="Proteomes" id="UP000178776"/>
    </source>
</evidence>
<feature type="compositionally biased region" description="Basic and acidic residues" evidence="12">
    <location>
        <begin position="120"/>
        <end position="132"/>
    </location>
</feature>
<keyword evidence="11" id="KW-0175">Coiled coil</keyword>
<evidence type="ECO:0000256" key="8">
    <source>
        <dbReference type="ARBA" id="ARBA00022927"/>
    </source>
</evidence>
<dbReference type="Gene3D" id="1.10.287.1700">
    <property type="match status" value="1"/>
</dbReference>